<dbReference type="NCBIfam" id="TIGR00138">
    <property type="entry name" value="rsmG_gidB"/>
    <property type="match status" value="1"/>
</dbReference>
<evidence type="ECO:0000256" key="2">
    <source>
        <dbReference type="ARBA" id="ARBA00022552"/>
    </source>
</evidence>
<dbReference type="PANTHER" id="PTHR31760">
    <property type="entry name" value="S-ADENOSYL-L-METHIONINE-DEPENDENT METHYLTRANSFERASES SUPERFAMILY PROTEIN"/>
    <property type="match status" value="1"/>
</dbReference>
<gene>
    <name evidence="4" type="ORF">METZ01_LOCUS116058</name>
</gene>
<accession>A0A381XEM9</accession>
<reference evidence="4" key="1">
    <citation type="submission" date="2018-05" db="EMBL/GenBank/DDBJ databases">
        <authorList>
            <person name="Lanie J.A."/>
            <person name="Ng W.-L."/>
            <person name="Kazmierczak K.M."/>
            <person name="Andrzejewski T.M."/>
            <person name="Davidsen T.M."/>
            <person name="Wayne K.J."/>
            <person name="Tettelin H."/>
            <person name="Glass J.I."/>
            <person name="Rusch D."/>
            <person name="Podicherti R."/>
            <person name="Tsui H.-C.T."/>
            <person name="Winkler M.E."/>
        </authorList>
    </citation>
    <scope>NUCLEOTIDE SEQUENCE</scope>
</reference>
<dbReference type="SUPFAM" id="SSF53335">
    <property type="entry name" value="S-adenosyl-L-methionine-dependent methyltransferases"/>
    <property type="match status" value="1"/>
</dbReference>
<evidence type="ECO:0008006" key="5">
    <source>
        <dbReference type="Google" id="ProtNLM"/>
    </source>
</evidence>
<keyword evidence="3" id="KW-0808">Transferase</keyword>
<sequence>VFPERQSLATRLAEGAAQAGLSLDDGAVDACLDFLELLFKWNRVHNLTGPITTADAVSRHLLDSLVIAPLLRGERALDIGSGAGFPGLPLAIARPTVDWTLLDSRGKRIRFLRQACARLKLTRVRIEHCRVENYRPHRNFDTLVTRAVAALSTLVGMTEHLRDDGVRLIVMKGTFPEAELKEVSAELRARMEVVRLNVPGLDAERHAVILDN</sequence>
<dbReference type="Pfam" id="PF02527">
    <property type="entry name" value="GidB"/>
    <property type="match status" value="1"/>
</dbReference>
<dbReference type="Gene3D" id="3.40.50.150">
    <property type="entry name" value="Vaccinia Virus protein VP39"/>
    <property type="match status" value="1"/>
</dbReference>
<dbReference type="AlphaFoldDB" id="A0A381XEM9"/>
<evidence type="ECO:0000256" key="1">
    <source>
        <dbReference type="ARBA" id="ARBA00022490"/>
    </source>
</evidence>
<name>A0A381XEM9_9ZZZZ</name>
<organism evidence="4">
    <name type="scientific">marine metagenome</name>
    <dbReference type="NCBI Taxonomy" id="408172"/>
    <lineage>
        <taxon>unclassified sequences</taxon>
        <taxon>metagenomes</taxon>
        <taxon>ecological metagenomes</taxon>
    </lineage>
</organism>
<dbReference type="EMBL" id="UINC01014909">
    <property type="protein sequence ID" value="SVA63204.1"/>
    <property type="molecule type" value="Genomic_DNA"/>
</dbReference>
<proteinExistence type="inferred from homology"/>
<dbReference type="GO" id="GO:0005829">
    <property type="term" value="C:cytosol"/>
    <property type="evidence" value="ECO:0007669"/>
    <property type="project" value="TreeGrafter"/>
</dbReference>
<protein>
    <recommendedName>
        <fullName evidence="5">16S rRNA (Guanine(527)-N(7))-methyltransferase RsmG</fullName>
    </recommendedName>
</protein>
<feature type="non-terminal residue" evidence="4">
    <location>
        <position position="1"/>
    </location>
</feature>
<evidence type="ECO:0000256" key="3">
    <source>
        <dbReference type="ARBA" id="ARBA00022679"/>
    </source>
</evidence>
<evidence type="ECO:0000313" key="4">
    <source>
        <dbReference type="EMBL" id="SVA63204.1"/>
    </source>
</evidence>
<dbReference type="HAMAP" id="MF_00074">
    <property type="entry name" value="16SrRNA_methyltr_G"/>
    <property type="match status" value="1"/>
</dbReference>
<keyword evidence="1" id="KW-0963">Cytoplasm</keyword>
<dbReference type="PIRSF" id="PIRSF003078">
    <property type="entry name" value="GidB"/>
    <property type="match status" value="1"/>
</dbReference>
<dbReference type="PANTHER" id="PTHR31760:SF0">
    <property type="entry name" value="S-ADENOSYL-L-METHIONINE-DEPENDENT METHYLTRANSFERASES SUPERFAMILY PROTEIN"/>
    <property type="match status" value="1"/>
</dbReference>
<dbReference type="GO" id="GO:0070043">
    <property type="term" value="F:rRNA (guanine-N7-)-methyltransferase activity"/>
    <property type="evidence" value="ECO:0007669"/>
    <property type="project" value="TreeGrafter"/>
</dbReference>
<dbReference type="InterPro" id="IPR003682">
    <property type="entry name" value="rRNA_ssu_MeTfrase_G"/>
</dbReference>
<keyword evidence="2" id="KW-0698">rRNA processing</keyword>
<dbReference type="InterPro" id="IPR029063">
    <property type="entry name" value="SAM-dependent_MTases_sf"/>
</dbReference>